<evidence type="ECO:0000313" key="2">
    <source>
        <dbReference type="Proteomes" id="UP001168821"/>
    </source>
</evidence>
<dbReference type="Proteomes" id="UP001168821">
    <property type="component" value="Unassembled WGS sequence"/>
</dbReference>
<organism evidence="1 2">
    <name type="scientific">Zophobas morio</name>
    <dbReference type="NCBI Taxonomy" id="2755281"/>
    <lineage>
        <taxon>Eukaryota</taxon>
        <taxon>Metazoa</taxon>
        <taxon>Ecdysozoa</taxon>
        <taxon>Arthropoda</taxon>
        <taxon>Hexapoda</taxon>
        <taxon>Insecta</taxon>
        <taxon>Pterygota</taxon>
        <taxon>Neoptera</taxon>
        <taxon>Endopterygota</taxon>
        <taxon>Coleoptera</taxon>
        <taxon>Polyphaga</taxon>
        <taxon>Cucujiformia</taxon>
        <taxon>Tenebrionidae</taxon>
        <taxon>Zophobas</taxon>
    </lineage>
</organism>
<keyword evidence="2" id="KW-1185">Reference proteome</keyword>
<comment type="caution">
    <text evidence="1">The sequence shown here is derived from an EMBL/GenBank/DDBJ whole genome shotgun (WGS) entry which is preliminary data.</text>
</comment>
<reference evidence="1" key="1">
    <citation type="journal article" date="2023" name="G3 (Bethesda)">
        <title>Whole genome assemblies of Zophobas morio and Tenebrio molitor.</title>
        <authorList>
            <person name="Kaur S."/>
            <person name="Stinson S.A."/>
            <person name="diCenzo G.C."/>
        </authorList>
    </citation>
    <scope>NUCLEOTIDE SEQUENCE</scope>
    <source>
        <strain evidence="1">QUZm001</strain>
    </source>
</reference>
<name>A0AA38M4E9_9CUCU</name>
<dbReference type="EMBL" id="JALNTZ010000008">
    <property type="protein sequence ID" value="KAJ3643610.1"/>
    <property type="molecule type" value="Genomic_DNA"/>
</dbReference>
<protein>
    <submittedName>
        <fullName evidence="1">Uncharacterized protein</fullName>
    </submittedName>
</protein>
<dbReference type="AlphaFoldDB" id="A0AA38M4E9"/>
<proteinExistence type="predicted"/>
<gene>
    <name evidence="1" type="ORF">Zmor_026311</name>
</gene>
<accession>A0AA38M4E9</accession>
<sequence length="106" mass="11993">MIMDPFPPHQVGSIRDTLTFLVTSRTGVAKSCTVSKLLPLQLHHCKENAIAIFSVIICRMGLIRRGNWPRPLLFPTTFAFSDGIRNTINLSRHIGTLVWLVQSRHE</sequence>
<evidence type="ECO:0000313" key="1">
    <source>
        <dbReference type="EMBL" id="KAJ3643610.1"/>
    </source>
</evidence>